<protein>
    <submittedName>
        <fullName evidence="1">Rab-GTPase-TBC domain containing protein</fullName>
    </submittedName>
</protein>
<comment type="caution">
    <text evidence="1">The sequence shown here is derived from an EMBL/GenBank/DDBJ whole genome shotgun (WGS) entry which is preliminary data.</text>
</comment>
<evidence type="ECO:0000313" key="2">
    <source>
        <dbReference type="Proteomes" id="UP001163823"/>
    </source>
</evidence>
<organism evidence="1 2">
    <name type="scientific">Quillaja saponaria</name>
    <name type="common">Soap bark tree</name>
    <dbReference type="NCBI Taxonomy" id="32244"/>
    <lineage>
        <taxon>Eukaryota</taxon>
        <taxon>Viridiplantae</taxon>
        <taxon>Streptophyta</taxon>
        <taxon>Embryophyta</taxon>
        <taxon>Tracheophyta</taxon>
        <taxon>Spermatophyta</taxon>
        <taxon>Magnoliopsida</taxon>
        <taxon>eudicotyledons</taxon>
        <taxon>Gunneridae</taxon>
        <taxon>Pentapetalae</taxon>
        <taxon>rosids</taxon>
        <taxon>fabids</taxon>
        <taxon>Fabales</taxon>
        <taxon>Quillajaceae</taxon>
        <taxon>Quillaja</taxon>
    </lineage>
</organism>
<accession>A0AAD7Q7G4</accession>
<evidence type="ECO:0000313" key="1">
    <source>
        <dbReference type="EMBL" id="KAJ7976250.1"/>
    </source>
</evidence>
<gene>
    <name evidence="1" type="ORF">O6P43_006057</name>
</gene>
<keyword evidence="2" id="KW-1185">Reference proteome</keyword>
<name>A0AAD7Q7G4_QUISA</name>
<dbReference type="EMBL" id="JARAOO010000003">
    <property type="protein sequence ID" value="KAJ7976250.1"/>
    <property type="molecule type" value="Genomic_DNA"/>
</dbReference>
<dbReference type="KEGG" id="qsa:O6P43_006057"/>
<dbReference type="AlphaFoldDB" id="A0AAD7Q7G4"/>
<proteinExistence type="predicted"/>
<sequence length="75" mass="9010">MDMVKQDNQRQLSAKLEQEVAELRWAFFDKQEQENVMLQVLMRVEQKQKVIKEACRFAEKDATTQRYATQVLQVY</sequence>
<dbReference type="Proteomes" id="UP001163823">
    <property type="component" value="Chromosome 3"/>
</dbReference>
<reference evidence="1" key="1">
    <citation type="journal article" date="2023" name="Science">
        <title>Elucidation of the pathway for biosynthesis of saponin adjuvants from the soapbark tree.</title>
        <authorList>
            <person name="Reed J."/>
            <person name="Orme A."/>
            <person name="El-Demerdash A."/>
            <person name="Owen C."/>
            <person name="Martin L.B.B."/>
            <person name="Misra R.C."/>
            <person name="Kikuchi S."/>
            <person name="Rejzek M."/>
            <person name="Martin A.C."/>
            <person name="Harkess A."/>
            <person name="Leebens-Mack J."/>
            <person name="Louveau T."/>
            <person name="Stephenson M.J."/>
            <person name="Osbourn A."/>
        </authorList>
    </citation>
    <scope>NUCLEOTIDE SEQUENCE</scope>
    <source>
        <strain evidence="1">S10</strain>
    </source>
</reference>